<proteinExistence type="predicted"/>
<evidence type="ECO:0008006" key="4">
    <source>
        <dbReference type="Google" id="ProtNLM"/>
    </source>
</evidence>
<evidence type="ECO:0000256" key="1">
    <source>
        <dbReference type="SAM" id="SignalP"/>
    </source>
</evidence>
<keyword evidence="1" id="KW-0732">Signal</keyword>
<feature type="chain" id="PRO_5045958736" description="Secreted protein" evidence="1">
    <location>
        <begin position="30"/>
        <end position="90"/>
    </location>
</feature>
<evidence type="ECO:0000313" key="2">
    <source>
        <dbReference type="EMBL" id="MDK9501388.1"/>
    </source>
</evidence>
<protein>
    <recommendedName>
        <fullName evidence="4">Secreted protein</fullName>
    </recommendedName>
</protein>
<keyword evidence="3" id="KW-1185">Reference proteome</keyword>
<sequence>MAHLNLARAVSGAALALAIALTAAPAAQAAPSATLPAPGTRAAGPLSLDNLLSLGFLTPTVQDAKRQVSGLLTGLSPAPTSSTALGGLLK</sequence>
<name>A0ABT7H751_9ACTN</name>
<evidence type="ECO:0000313" key="3">
    <source>
        <dbReference type="Proteomes" id="UP001223390"/>
    </source>
</evidence>
<dbReference type="RefSeq" id="WP_285346785.1">
    <property type="nucleotide sequence ID" value="NZ_JASITI010000113.1"/>
</dbReference>
<gene>
    <name evidence="2" type="ORF">QEZ40_000829</name>
</gene>
<accession>A0ABT7H751</accession>
<reference evidence="2 3" key="1">
    <citation type="submission" date="2023-05" db="EMBL/GenBank/DDBJ databases">
        <title>Sequencing and Assembly of Streptomyces sp. NP73.</title>
        <authorList>
            <person name="Konwar A.N."/>
            <person name="Saikia K."/>
            <person name="Thakur D."/>
        </authorList>
    </citation>
    <scope>NUCLEOTIDE SEQUENCE [LARGE SCALE GENOMIC DNA]</scope>
    <source>
        <strain evidence="2 3">NP73</strain>
    </source>
</reference>
<organism evidence="2 3">
    <name type="scientific">Streptomyces katrae</name>
    <dbReference type="NCBI Taxonomy" id="68223"/>
    <lineage>
        <taxon>Bacteria</taxon>
        <taxon>Bacillati</taxon>
        <taxon>Actinomycetota</taxon>
        <taxon>Actinomycetes</taxon>
        <taxon>Kitasatosporales</taxon>
        <taxon>Streptomycetaceae</taxon>
        <taxon>Streptomyces</taxon>
    </lineage>
</organism>
<comment type="caution">
    <text evidence="2">The sequence shown here is derived from an EMBL/GenBank/DDBJ whole genome shotgun (WGS) entry which is preliminary data.</text>
</comment>
<dbReference type="Proteomes" id="UP001223390">
    <property type="component" value="Unassembled WGS sequence"/>
</dbReference>
<feature type="signal peptide" evidence="1">
    <location>
        <begin position="1"/>
        <end position="29"/>
    </location>
</feature>
<dbReference type="EMBL" id="JASITI010000113">
    <property type="protein sequence ID" value="MDK9501388.1"/>
    <property type="molecule type" value="Genomic_DNA"/>
</dbReference>